<evidence type="ECO:0000256" key="5">
    <source>
        <dbReference type="ARBA" id="ARBA00024934"/>
    </source>
</evidence>
<organism evidence="8 9">
    <name type="scientific">Parasulfitobacter algicola</name>
    <dbReference type="NCBI Taxonomy" id="2614809"/>
    <lineage>
        <taxon>Bacteria</taxon>
        <taxon>Pseudomonadati</taxon>
        <taxon>Pseudomonadota</taxon>
        <taxon>Alphaproteobacteria</taxon>
        <taxon>Rhodobacterales</taxon>
        <taxon>Roseobacteraceae</taxon>
        <taxon>Parasulfitobacter</taxon>
    </lineage>
</organism>
<dbReference type="InterPro" id="IPR001444">
    <property type="entry name" value="Flag_bb_rod_N"/>
</dbReference>
<accession>A0ABX2IP57</accession>
<dbReference type="EMBL" id="JABUFE010000003">
    <property type="protein sequence ID" value="NSX54679.1"/>
    <property type="molecule type" value="Genomic_DNA"/>
</dbReference>
<evidence type="ECO:0000313" key="8">
    <source>
        <dbReference type="EMBL" id="NSX54679.1"/>
    </source>
</evidence>
<dbReference type="PIRSF" id="PIRSF002889">
    <property type="entry name" value="Rod_FlgB"/>
    <property type="match status" value="1"/>
</dbReference>
<evidence type="ECO:0000259" key="7">
    <source>
        <dbReference type="Pfam" id="PF00460"/>
    </source>
</evidence>
<evidence type="ECO:0000256" key="2">
    <source>
        <dbReference type="ARBA" id="ARBA00009677"/>
    </source>
</evidence>
<dbReference type="Pfam" id="PF00460">
    <property type="entry name" value="Flg_bb_rod"/>
    <property type="match status" value="1"/>
</dbReference>
<evidence type="ECO:0000256" key="1">
    <source>
        <dbReference type="ARBA" id="ARBA00004117"/>
    </source>
</evidence>
<keyword evidence="4 6" id="KW-0975">Bacterial flagellum</keyword>
<evidence type="ECO:0000256" key="4">
    <source>
        <dbReference type="ARBA" id="ARBA00023143"/>
    </source>
</evidence>
<sequence>MFENLKVFQMAHAMASHASQRQNVTARNIANADTPGYKARDVAPFTDVYRAPDQFTAQKATRAGHMTDDRSPGKTRITLAADQSNMSPSGNSVSLEAEMLKSVDNQRQHDRAIMIYKSSLDVLRSAIGRR</sequence>
<comment type="similarity">
    <text evidence="2 6">Belongs to the flagella basal body rod proteins family.</text>
</comment>
<feature type="domain" description="Flagellar basal body rod protein N-terminal" evidence="7">
    <location>
        <begin position="16"/>
        <end position="38"/>
    </location>
</feature>
<reference evidence="8 9" key="1">
    <citation type="submission" date="2020-06" db="EMBL/GenBank/DDBJ databases">
        <title>Sulfitobacter algicola sp. nov., isolated from green algae.</title>
        <authorList>
            <person name="Wang C."/>
        </authorList>
    </citation>
    <scope>NUCLEOTIDE SEQUENCE [LARGE SCALE GENOMIC DNA]</scope>
    <source>
        <strain evidence="8 9">1151</strain>
    </source>
</reference>
<comment type="subunit">
    <text evidence="6">The basal body constitutes a major portion of the flagellar organelle and consists of a number of rings mounted on a central rod.</text>
</comment>
<protein>
    <recommendedName>
        <fullName evidence="3 6">Flagellar basal body rod protein FlgB</fullName>
    </recommendedName>
</protein>
<evidence type="ECO:0000313" key="9">
    <source>
        <dbReference type="Proteomes" id="UP000777935"/>
    </source>
</evidence>
<dbReference type="RefSeq" id="WP_174136928.1">
    <property type="nucleotide sequence ID" value="NZ_JABUFE010000003.1"/>
</dbReference>
<keyword evidence="9" id="KW-1185">Reference proteome</keyword>
<dbReference type="NCBIfam" id="TIGR01396">
    <property type="entry name" value="FlgB"/>
    <property type="match status" value="1"/>
</dbReference>
<gene>
    <name evidence="8" type="ORF">HRQ87_07665</name>
</gene>
<name>A0ABX2IP57_9RHOB</name>
<comment type="subcellular location">
    <subcellularLocation>
        <location evidence="1 6">Bacterial flagellum basal body</location>
    </subcellularLocation>
</comment>
<dbReference type="Proteomes" id="UP000777935">
    <property type="component" value="Unassembled WGS sequence"/>
</dbReference>
<proteinExistence type="inferred from homology"/>
<comment type="function">
    <text evidence="5 6">Structural component of flagellum, the bacterial motility apparatus. Part of the rod structure of flagellar basal body.</text>
</comment>
<dbReference type="InterPro" id="IPR006300">
    <property type="entry name" value="FlgB"/>
</dbReference>
<evidence type="ECO:0000256" key="3">
    <source>
        <dbReference type="ARBA" id="ARBA00014376"/>
    </source>
</evidence>
<evidence type="ECO:0000256" key="6">
    <source>
        <dbReference type="PIRNR" id="PIRNR002889"/>
    </source>
</evidence>
<dbReference type="NCBIfam" id="NF009270">
    <property type="entry name" value="PRK12627.1"/>
    <property type="match status" value="1"/>
</dbReference>
<comment type="caution">
    <text evidence="8">The sequence shown here is derived from an EMBL/GenBank/DDBJ whole genome shotgun (WGS) entry which is preliminary data.</text>
</comment>